<protein>
    <submittedName>
        <fullName evidence="7">Uncharacterized protein</fullName>
    </submittedName>
</protein>
<comment type="subcellular location">
    <subcellularLocation>
        <location evidence="1">Membrane</location>
        <topology evidence="1">Multi-pass membrane protein</topology>
    </subcellularLocation>
</comment>
<keyword evidence="8" id="KW-1185">Reference proteome</keyword>
<dbReference type="Proteomes" id="UP000230423">
    <property type="component" value="Unassembled WGS sequence"/>
</dbReference>
<dbReference type="GO" id="GO:0045879">
    <property type="term" value="P:negative regulation of smoothened signaling pathway"/>
    <property type="evidence" value="ECO:0007669"/>
    <property type="project" value="TreeGrafter"/>
</dbReference>
<evidence type="ECO:0000256" key="6">
    <source>
        <dbReference type="ARBA" id="ARBA00023180"/>
    </source>
</evidence>
<keyword evidence="3" id="KW-0812">Transmembrane</keyword>
<keyword evidence="4" id="KW-1133">Transmembrane helix</keyword>
<dbReference type="EMBL" id="KZ346278">
    <property type="protein sequence ID" value="PIO70402.1"/>
    <property type="molecule type" value="Genomic_DNA"/>
</dbReference>
<evidence type="ECO:0000256" key="3">
    <source>
        <dbReference type="ARBA" id="ARBA00022692"/>
    </source>
</evidence>
<evidence type="ECO:0000256" key="1">
    <source>
        <dbReference type="ARBA" id="ARBA00004141"/>
    </source>
</evidence>
<keyword evidence="5" id="KW-0472">Membrane</keyword>
<dbReference type="GO" id="GO:0005886">
    <property type="term" value="C:plasma membrane"/>
    <property type="evidence" value="ECO:0007669"/>
    <property type="project" value="TreeGrafter"/>
</dbReference>
<evidence type="ECO:0000313" key="8">
    <source>
        <dbReference type="Proteomes" id="UP000230423"/>
    </source>
</evidence>
<dbReference type="GO" id="GO:0008158">
    <property type="term" value="F:hedgehog receptor activity"/>
    <property type="evidence" value="ECO:0007669"/>
    <property type="project" value="TreeGrafter"/>
</dbReference>
<proteinExistence type="inferred from homology"/>
<sequence>MLVSRIRNVFKQRILDRNNELFGCHNTLKVLKGLTRSSYRLYHLAKPPGFQVKIESMAHSKRGTMKVHSDTTAPDKEPMNPIRRYVERKLIGNFDSADFSEAWKQKFSHAPTWCDADMSLQQINRISKRDVGDDDAIDPEVRRGPDLPLNQDTVNINNMNFDYTVGLSTYFKEMDSERYLLQATQSKTQQWTLMNSLLDKMIPCIWITPIDCYWEGSKPLGPDPPINLGEEISGFVTSLPKGNVSWKNLNPTAVMAEAGIGAAYTDRPCIEPLDPECPKTSPNYFDRCTAMEKFNEWNMAKPDSEKIQLERKPYQEKKEERDSAAQLTETIINDIFGKNCSHYYDIFEPGRKKREATGTRVTTGPPKPSVKDEDYYAYEDSDYDVTITNASCELVL</sequence>
<reference evidence="7 8" key="1">
    <citation type="submission" date="2015-09" db="EMBL/GenBank/DDBJ databases">
        <title>Draft genome of the parasitic nematode Teladorsagia circumcincta isolate WARC Sus (inbred).</title>
        <authorList>
            <person name="Mitreva M."/>
        </authorList>
    </citation>
    <scope>NUCLEOTIDE SEQUENCE [LARGE SCALE GENOMIC DNA]</scope>
    <source>
        <strain evidence="7 8">S</strain>
    </source>
</reference>
<organism evidence="7 8">
    <name type="scientific">Teladorsagia circumcincta</name>
    <name type="common">Brown stomach worm</name>
    <name type="synonym">Ostertagia circumcincta</name>
    <dbReference type="NCBI Taxonomy" id="45464"/>
    <lineage>
        <taxon>Eukaryota</taxon>
        <taxon>Metazoa</taxon>
        <taxon>Ecdysozoa</taxon>
        <taxon>Nematoda</taxon>
        <taxon>Chromadorea</taxon>
        <taxon>Rhabditida</taxon>
        <taxon>Rhabditina</taxon>
        <taxon>Rhabditomorpha</taxon>
        <taxon>Strongyloidea</taxon>
        <taxon>Trichostrongylidae</taxon>
        <taxon>Teladorsagia</taxon>
    </lineage>
</organism>
<keyword evidence="6" id="KW-0325">Glycoprotein</keyword>
<dbReference type="PANTHER" id="PTHR46022">
    <property type="entry name" value="PROTEIN PATCHED"/>
    <property type="match status" value="1"/>
</dbReference>
<evidence type="ECO:0000256" key="4">
    <source>
        <dbReference type="ARBA" id="ARBA00022989"/>
    </source>
</evidence>
<gene>
    <name evidence="7" type="ORF">TELCIR_07743</name>
</gene>
<dbReference type="GO" id="GO:0005119">
    <property type="term" value="F:smoothened binding"/>
    <property type="evidence" value="ECO:0007669"/>
    <property type="project" value="TreeGrafter"/>
</dbReference>
<name>A0A2G9UL02_TELCI</name>
<evidence type="ECO:0000256" key="5">
    <source>
        <dbReference type="ARBA" id="ARBA00023136"/>
    </source>
</evidence>
<dbReference type="GO" id="GO:0097108">
    <property type="term" value="F:hedgehog family protein binding"/>
    <property type="evidence" value="ECO:0007669"/>
    <property type="project" value="TreeGrafter"/>
</dbReference>
<evidence type="ECO:0000313" key="7">
    <source>
        <dbReference type="EMBL" id="PIO70402.1"/>
    </source>
</evidence>
<dbReference type="PANTHER" id="PTHR46022:SF6">
    <property type="entry name" value="PROTEIN PATCHED HOMOLOG 3"/>
    <property type="match status" value="1"/>
</dbReference>
<dbReference type="OrthoDB" id="5873834at2759"/>
<dbReference type="AlphaFoldDB" id="A0A2G9UL02"/>
<comment type="similarity">
    <text evidence="2">Belongs to the patched family.</text>
</comment>
<accession>A0A2G9UL02</accession>
<evidence type="ECO:0000256" key="2">
    <source>
        <dbReference type="ARBA" id="ARBA00005585"/>
    </source>
</evidence>